<evidence type="ECO:0000259" key="2">
    <source>
        <dbReference type="PROSITE" id="PS51724"/>
    </source>
</evidence>
<proteinExistence type="predicted"/>
<name>A0A1M6WMT4_XYLRU</name>
<dbReference type="SUPFAM" id="SSF110997">
    <property type="entry name" value="Sporulation related repeat"/>
    <property type="match status" value="1"/>
</dbReference>
<reference evidence="3 4" key="1">
    <citation type="submission" date="2016-11" db="EMBL/GenBank/DDBJ databases">
        <authorList>
            <person name="Jaros S."/>
            <person name="Januszkiewicz K."/>
            <person name="Wedrychowicz H."/>
        </authorList>
    </citation>
    <scope>NUCLEOTIDE SEQUENCE [LARGE SCALE GENOMIC DNA]</scope>
    <source>
        <strain evidence="3 4">KHT3</strain>
    </source>
</reference>
<accession>A0A1M6WMT4</accession>
<dbReference type="InterPro" id="IPR036680">
    <property type="entry name" value="SPOR-like_sf"/>
</dbReference>
<dbReference type="GO" id="GO:0030428">
    <property type="term" value="C:cell septum"/>
    <property type="evidence" value="ECO:0007669"/>
    <property type="project" value="TreeGrafter"/>
</dbReference>
<gene>
    <name evidence="3" type="ORF">SAMN05216463_11750</name>
</gene>
<dbReference type="AlphaFoldDB" id="A0A1M6WMT4"/>
<dbReference type="InterPro" id="IPR007730">
    <property type="entry name" value="SPOR-like_dom"/>
</dbReference>
<feature type="signal peptide" evidence="1">
    <location>
        <begin position="1"/>
        <end position="22"/>
    </location>
</feature>
<protein>
    <submittedName>
        <fullName evidence="3">Sporulation related domain-containing protein</fullName>
    </submittedName>
</protein>
<feature type="chain" id="PRO_5013155775" evidence="1">
    <location>
        <begin position="23"/>
        <end position="165"/>
    </location>
</feature>
<keyword evidence="1" id="KW-0732">Signal</keyword>
<dbReference type="OrthoDB" id="1123218at2"/>
<dbReference type="GO" id="GO:0042834">
    <property type="term" value="F:peptidoglycan binding"/>
    <property type="evidence" value="ECO:0007669"/>
    <property type="project" value="InterPro"/>
</dbReference>
<evidence type="ECO:0000313" key="4">
    <source>
        <dbReference type="Proteomes" id="UP000184130"/>
    </source>
</evidence>
<dbReference type="GO" id="GO:0032506">
    <property type="term" value="P:cytokinetic process"/>
    <property type="evidence" value="ECO:0007669"/>
    <property type="project" value="TreeGrafter"/>
</dbReference>
<sequence length="165" mass="17682">MKKYTVLCAGLCLAMAMTSCKTSESAYKKAYEKAKQYDTAQPTAPQTPVETAPVVAPVEAKPATDAQVVDNLDNVSVRQESVSLVSGSGLKAFSVVVGSFGVRANAEGLMQRLKDAGYDAQVVKNDDKNMYRVVASTFADKASAAASRDKIRASYPDAWLLYNAR</sequence>
<dbReference type="GO" id="GO:0032153">
    <property type="term" value="C:cell division site"/>
    <property type="evidence" value="ECO:0007669"/>
    <property type="project" value="TreeGrafter"/>
</dbReference>
<dbReference type="PROSITE" id="PS51257">
    <property type="entry name" value="PROKAR_LIPOPROTEIN"/>
    <property type="match status" value="1"/>
</dbReference>
<dbReference type="PROSITE" id="PS51724">
    <property type="entry name" value="SPOR"/>
    <property type="match status" value="1"/>
</dbReference>
<organism evidence="3 4">
    <name type="scientific">Xylanibacter ruminicola</name>
    <name type="common">Prevotella ruminicola</name>
    <dbReference type="NCBI Taxonomy" id="839"/>
    <lineage>
        <taxon>Bacteria</taxon>
        <taxon>Pseudomonadati</taxon>
        <taxon>Bacteroidota</taxon>
        <taxon>Bacteroidia</taxon>
        <taxon>Bacteroidales</taxon>
        <taxon>Prevotellaceae</taxon>
        <taxon>Xylanibacter</taxon>
    </lineage>
</organism>
<dbReference type="RefSeq" id="WP_073209652.1">
    <property type="nucleotide sequence ID" value="NZ_FRBD01000017.1"/>
</dbReference>
<dbReference type="Pfam" id="PF05036">
    <property type="entry name" value="SPOR"/>
    <property type="match status" value="1"/>
</dbReference>
<evidence type="ECO:0000256" key="1">
    <source>
        <dbReference type="SAM" id="SignalP"/>
    </source>
</evidence>
<dbReference type="PANTHER" id="PTHR38687">
    <property type="entry name" value="CELL DIVISION PROTEIN DEDD-RELATED"/>
    <property type="match status" value="1"/>
</dbReference>
<dbReference type="Proteomes" id="UP000184130">
    <property type="component" value="Unassembled WGS sequence"/>
</dbReference>
<dbReference type="PANTHER" id="PTHR38687:SF1">
    <property type="entry name" value="CELL DIVISION PROTEIN DEDD"/>
    <property type="match status" value="1"/>
</dbReference>
<dbReference type="Gene3D" id="3.30.70.1070">
    <property type="entry name" value="Sporulation related repeat"/>
    <property type="match status" value="1"/>
</dbReference>
<evidence type="ECO:0000313" key="3">
    <source>
        <dbReference type="EMBL" id="SHK94894.1"/>
    </source>
</evidence>
<dbReference type="EMBL" id="FRBD01000017">
    <property type="protein sequence ID" value="SHK94894.1"/>
    <property type="molecule type" value="Genomic_DNA"/>
</dbReference>
<dbReference type="InterPro" id="IPR052521">
    <property type="entry name" value="Cell_div_SPOR-domain"/>
</dbReference>
<feature type="domain" description="SPOR" evidence="2">
    <location>
        <begin position="87"/>
        <end position="163"/>
    </location>
</feature>